<sequence length="253" mass="28594">MSFLRLFLKPFLMLQKSCSNNNNNCITYVILIGIMAICLYYHYKKRNLENFMIIKPGPPAELKVTVESLDTILLTWVNTYDPSTDPIVGHIIMLTTLDNITDGSFLSFSNKTKCEPICQYRLSNLNLKPDVEYKISVMAKNSSGSSEPSIPLIFKAIPEPTPIPTNQNIISETPNPTPVFLEDIQTQPSSKQILDKSLEDMVARAEGVFELNNDKLQYADVELSIKDQLNALNQNLLDDLVSNRINIHLEVKK</sequence>
<dbReference type="InterPro" id="IPR036116">
    <property type="entry name" value="FN3_sf"/>
</dbReference>
<dbReference type="Gene3D" id="2.60.40.10">
    <property type="entry name" value="Immunoglobulins"/>
    <property type="match status" value="1"/>
</dbReference>
<dbReference type="InterPro" id="IPR003961">
    <property type="entry name" value="FN3_dom"/>
</dbReference>
<proteinExistence type="predicted"/>
<dbReference type="CDD" id="cd00063">
    <property type="entry name" value="FN3"/>
    <property type="match status" value="1"/>
</dbReference>
<keyword evidence="1" id="KW-0472">Membrane</keyword>
<dbReference type="PROSITE" id="PS50853">
    <property type="entry name" value="FN3"/>
    <property type="match status" value="1"/>
</dbReference>
<name>A0A6C0E9K5_9ZZZZ</name>
<evidence type="ECO:0000259" key="2">
    <source>
        <dbReference type="PROSITE" id="PS50853"/>
    </source>
</evidence>
<dbReference type="InterPro" id="IPR013783">
    <property type="entry name" value="Ig-like_fold"/>
</dbReference>
<evidence type="ECO:0000256" key="1">
    <source>
        <dbReference type="SAM" id="Phobius"/>
    </source>
</evidence>
<dbReference type="EMBL" id="MN739754">
    <property type="protein sequence ID" value="QHT25063.1"/>
    <property type="molecule type" value="Genomic_DNA"/>
</dbReference>
<keyword evidence="1" id="KW-0812">Transmembrane</keyword>
<organism evidence="3">
    <name type="scientific">viral metagenome</name>
    <dbReference type="NCBI Taxonomy" id="1070528"/>
    <lineage>
        <taxon>unclassified sequences</taxon>
        <taxon>metagenomes</taxon>
        <taxon>organismal metagenomes</taxon>
    </lineage>
</organism>
<evidence type="ECO:0000313" key="3">
    <source>
        <dbReference type="EMBL" id="QHT25063.1"/>
    </source>
</evidence>
<protein>
    <recommendedName>
        <fullName evidence="2">Fibronectin type-III domain-containing protein</fullName>
    </recommendedName>
</protein>
<dbReference type="SUPFAM" id="SSF49265">
    <property type="entry name" value="Fibronectin type III"/>
    <property type="match status" value="1"/>
</dbReference>
<feature type="domain" description="Fibronectin type-III" evidence="2">
    <location>
        <begin position="58"/>
        <end position="160"/>
    </location>
</feature>
<dbReference type="AlphaFoldDB" id="A0A6C0E9K5"/>
<accession>A0A6C0E9K5</accession>
<dbReference type="SMART" id="SM00060">
    <property type="entry name" value="FN3"/>
    <property type="match status" value="1"/>
</dbReference>
<reference evidence="3" key="1">
    <citation type="journal article" date="2020" name="Nature">
        <title>Giant virus diversity and host interactions through global metagenomics.</title>
        <authorList>
            <person name="Schulz F."/>
            <person name="Roux S."/>
            <person name="Paez-Espino D."/>
            <person name="Jungbluth S."/>
            <person name="Walsh D.A."/>
            <person name="Denef V.J."/>
            <person name="McMahon K.D."/>
            <person name="Konstantinidis K.T."/>
            <person name="Eloe-Fadrosh E.A."/>
            <person name="Kyrpides N.C."/>
            <person name="Woyke T."/>
        </authorList>
    </citation>
    <scope>NUCLEOTIDE SEQUENCE</scope>
    <source>
        <strain evidence="3">GVMAG-M-3300023179-150</strain>
    </source>
</reference>
<keyword evidence="1" id="KW-1133">Transmembrane helix</keyword>
<dbReference type="Pfam" id="PF00041">
    <property type="entry name" value="fn3"/>
    <property type="match status" value="1"/>
</dbReference>
<feature type="transmembrane region" description="Helical" evidence="1">
    <location>
        <begin position="26"/>
        <end position="43"/>
    </location>
</feature>